<keyword evidence="5 10" id="KW-0378">Hydrolase</keyword>
<dbReference type="Gene3D" id="1.10.8.60">
    <property type="match status" value="1"/>
</dbReference>
<dbReference type="InterPro" id="IPR054594">
    <property type="entry name" value="Lon_lid"/>
</dbReference>
<evidence type="ECO:0000256" key="12">
    <source>
        <dbReference type="PIRSR" id="PIRSR001174-1"/>
    </source>
</evidence>
<dbReference type="Pfam" id="PF05362">
    <property type="entry name" value="Lon_C"/>
    <property type="match status" value="1"/>
</dbReference>
<feature type="domain" description="Lon proteolytic" evidence="15">
    <location>
        <begin position="587"/>
        <end position="768"/>
    </location>
</feature>
<keyword evidence="8 10" id="KW-0346">Stress response</keyword>
<evidence type="ECO:0000256" key="2">
    <source>
        <dbReference type="ARBA" id="ARBA00022490"/>
    </source>
</evidence>
<evidence type="ECO:0000256" key="5">
    <source>
        <dbReference type="ARBA" id="ARBA00022801"/>
    </source>
</evidence>
<evidence type="ECO:0000259" key="16">
    <source>
        <dbReference type="PROSITE" id="PS51787"/>
    </source>
</evidence>
<dbReference type="PIRSF" id="PIRSF001174">
    <property type="entry name" value="Lon_proteas"/>
    <property type="match status" value="1"/>
</dbReference>
<evidence type="ECO:0000256" key="7">
    <source>
        <dbReference type="ARBA" id="ARBA00022840"/>
    </source>
</evidence>
<evidence type="ECO:0000256" key="4">
    <source>
        <dbReference type="ARBA" id="ARBA00022741"/>
    </source>
</evidence>
<feature type="binding site" evidence="10 13">
    <location>
        <begin position="352"/>
        <end position="359"/>
    </location>
    <ligand>
        <name>ATP</name>
        <dbReference type="ChEBI" id="CHEBI:30616"/>
    </ligand>
</feature>
<dbReference type="SUPFAM" id="SSF54211">
    <property type="entry name" value="Ribosomal protein S5 domain 2-like"/>
    <property type="match status" value="1"/>
</dbReference>
<comment type="subunit">
    <text evidence="10 11">Homohexamer. Organized in a ring with a central cavity.</text>
</comment>
<proteinExistence type="evidence at transcript level"/>
<evidence type="ECO:0000256" key="3">
    <source>
        <dbReference type="ARBA" id="ARBA00022670"/>
    </source>
</evidence>
<evidence type="ECO:0000259" key="15">
    <source>
        <dbReference type="PROSITE" id="PS51786"/>
    </source>
</evidence>
<evidence type="ECO:0000256" key="1">
    <source>
        <dbReference type="ARBA" id="ARBA00004496"/>
    </source>
</evidence>
<keyword evidence="2 10" id="KW-0963">Cytoplasm</keyword>
<evidence type="ECO:0000256" key="11">
    <source>
        <dbReference type="PIRNR" id="PIRNR001174"/>
    </source>
</evidence>
<dbReference type="Gene3D" id="1.20.5.5270">
    <property type="match status" value="1"/>
</dbReference>
<dbReference type="PANTHER" id="PTHR10046">
    <property type="entry name" value="ATP DEPENDENT LON PROTEASE FAMILY MEMBER"/>
    <property type="match status" value="1"/>
</dbReference>
<evidence type="ECO:0000313" key="18">
    <source>
        <dbReference type="Proteomes" id="UP001139410"/>
    </source>
</evidence>
<evidence type="ECO:0000256" key="6">
    <source>
        <dbReference type="ARBA" id="ARBA00022825"/>
    </source>
</evidence>
<dbReference type="InterPro" id="IPR020568">
    <property type="entry name" value="Ribosomal_Su5_D2-typ_SF"/>
</dbReference>
<dbReference type="NCBIfam" id="TIGR00763">
    <property type="entry name" value="lon"/>
    <property type="match status" value="1"/>
</dbReference>
<dbReference type="FunFam" id="1.20.5.5270:FF:000002">
    <property type="entry name" value="Lon protease homolog"/>
    <property type="match status" value="1"/>
</dbReference>
<dbReference type="GO" id="GO:0005737">
    <property type="term" value="C:cytoplasm"/>
    <property type="evidence" value="ECO:0007669"/>
    <property type="project" value="UniProtKB-SubCell"/>
</dbReference>
<keyword evidence="6 10" id="KW-0720">Serine protease</keyword>
<dbReference type="GO" id="GO:0043565">
    <property type="term" value="F:sequence-specific DNA binding"/>
    <property type="evidence" value="ECO:0007669"/>
    <property type="project" value="UniProtKB-UniRule"/>
</dbReference>
<dbReference type="PRINTS" id="PR00830">
    <property type="entry name" value="ENDOLAPTASE"/>
</dbReference>
<dbReference type="InterPro" id="IPR027543">
    <property type="entry name" value="Lon_bac"/>
</dbReference>
<organism evidence="17 18">
    <name type="scientific">Sphingomonas cremea</name>
    <dbReference type="NCBI Taxonomy" id="2904799"/>
    <lineage>
        <taxon>Bacteria</taxon>
        <taxon>Pseudomonadati</taxon>
        <taxon>Pseudomonadota</taxon>
        <taxon>Alphaproteobacteria</taxon>
        <taxon>Sphingomonadales</taxon>
        <taxon>Sphingomonadaceae</taxon>
        <taxon>Sphingomonas</taxon>
    </lineage>
</organism>
<dbReference type="GO" id="GO:0005524">
    <property type="term" value="F:ATP binding"/>
    <property type="evidence" value="ECO:0007669"/>
    <property type="project" value="UniProtKB-UniRule"/>
</dbReference>
<evidence type="ECO:0000313" key="17">
    <source>
        <dbReference type="EMBL" id="MCF2514270.1"/>
    </source>
</evidence>
<dbReference type="InterPro" id="IPR027417">
    <property type="entry name" value="P-loop_NTPase"/>
</dbReference>
<dbReference type="GO" id="GO:0004176">
    <property type="term" value="F:ATP-dependent peptidase activity"/>
    <property type="evidence" value="ECO:0007669"/>
    <property type="project" value="UniProtKB-UniRule"/>
</dbReference>
<name>A0A9X1TWP0_9SPHN</name>
<dbReference type="Pfam" id="PF02190">
    <property type="entry name" value="LON_substr_bdg"/>
    <property type="match status" value="1"/>
</dbReference>
<dbReference type="GO" id="GO:0006515">
    <property type="term" value="P:protein quality control for misfolded or incompletely synthesized proteins"/>
    <property type="evidence" value="ECO:0007669"/>
    <property type="project" value="UniProtKB-UniRule"/>
</dbReference>
<feature type="domain" description="Lon N-terminal" evidence="16">
    <location>
        <begin position="6"/>
        <end position="199"/>
    </location>
</feature>
<keyword evidence="3 10" id="KW-0645">Protease</keyword>
<evidence type="ECO:0000256" key="13">
    <source>
        <dbReference type="PIRSR" id="PIRSR001174-2"/>
    </source>
</evidence>
<comment type="caution">
    <text evidence="17">The sequence shown here is derived from an EMBL/GenBank/DDBJ whole genome shotgun (WGS) entry which is preliminary data.</text>
</comment>
<dbReference type="InterPro" id="IPR027065">
    <property type="entry name" value="Lon_Prtase"/>
</dbReference>
<dbReference type="InterPro" id="IPR003959">
    <property type="entry name" value="ATPase_AAA_core"/>
</dbReference>
<dbReference type="InterPro" id="IPR046336">
    <property type="entry name" value="Lon_prtase_N_sf"/>
</dbReference>
<dbReference type="Pfam" id="PF00004">
    <property type="entry name" value="AAA"/>
    <property type="match status" value="1"/>
</dbReference>
<feature type="active site" evidence="10 12">
    <location>
        <position position="674"/>
    </location>
</feature>
<evidence type="ECO:0000256" key="10">
    <source>
        <dbReference type="HAMAP-Rule" id="MF_01973"/>
    </source>
</evidence>
<dbReference type="Gene3D" id="1.20.58.1480">
    <property type="match status" value="1"/>
</dbReference>
<reference evidence="17" key="1">
    <citation type="submission" date="2022-01" db="EMBL/GenBank/DDBJ databases">
        <authorList>
            <person name="Jo J.-H."/>
            <person name="Im W.-T."/>
        </authorList>
    </citation>
    <scope>NUCLEOTIDE SEQUENCE</scope>
    <source>
        <strain evidence="17">G124</strain>
    </source>
</reference>
<keyword evidence="4 10" id="KW-0547">Nucleotide-binding</keyword>
<feature type="active site" evidence="10 12">
    <location>
        <position position="717"/>
    </location>
</feature>
<dbReference type="RefSeq" id="WP_235066743.1">
    <property type="nucleotide sequence ID" value="NZ_JAKFGM010000001.1"/>
</dbReference>
<gene>
    <name evidence="10 17" type="primary">lon</name>
    <name evidence="17" type="ORF">LVY65_04210</name>
</gene>
<dbReference type="InterPro" id="IPR003111">
    <property type="entry name" value="Lon_prtase_N"/>
</dbReference>
<dbReference type="EC" id="3.4.21.53" evidence="10 11"/>
<evidence type="ECO:0000256" key="8">
    <source>
        <dbReference type="ARBA" id="ARBA00023016"/>
    </source>
</evidence>
<dbReference type="EMBL" id="JAKFGM010000001">
    <property type="protein sequence ID" value="MCF2514270.1"/>
    <property type="molecule type" value="Genomic_DNA"/>
</dbReference>
<dbReference type="InterPro" id="IPR003593">
    <property type="entry name" value="AAA+_ATPase"/>
</dbReference>
<keyword evidence="7 10" id="KW-0067">ATP-binding</keyword>
<dbReference type="InterPro" id="IPR004815">
    <property type="entry name" value="Lon_bac/euk-typ"/>
</dbReference>
<dbReference type="NCBIfam" id="NF008053">
    <property type="entry name" value="PRK10787.1"/>
    <property type="match status" value="1"/>
</dbReference>
<dbReference type="InterPro" id="IPR008269">
    <property type="entry name" value="Lon_proteolytic"/>
</dbReference>
<protein>
    <recommendedName>
        <fullName evidence="10 11">Lon protease</fullName>
        <ecNumber evidence="10 11">3.4.21.53</ecNumber>
    </recommendedName>
    <alternativeName>
        <fullName evidence="10">ATP-dependent protease La</fullName>
    </alternativeName>
</protein>
<dbReference type="SMART" id="SM00382">
    <property type="entry name" value="AAA"/>
    <property type="match status" value="1"/>
</dbReference>
<evidence type="ECO:0000256" key="14">
    <source>
        <dbReference type="PROSITE-ProRule" id="PRU01122"/>
    </source>
</evidence>
<dbReference type="PROSITE" id="PS51786">
    <property type="entry name" value="LON_PROTEOLYTIC"/>
    <property type="match status" value="1"/>
</dbReference>
<keyword evidence="18" id="KW-1185">Reference proteome</keyword>
<dbReference type="Gene3D" id="3.40.50.300">
    <property type="entry name" value="P-loop containing nucleotide triphosphate hydrolases"/>
    <property type="match status" value="1"/>
</dbReference>
<dbReference type="CDD" id="cd19500">
    <property type="entry name" value="RecA-like_Lon"/>
    <property type="match status" value="1"/>
</dbReference>
<dbReference type="AlphaFoldDB" id="A0A9X1TWP0"/>
<dbReference type="Gene3D" id="3.30.230.10">
    <property type="match status" value="1"/>
</dbReference>
<comment type="catalytic activity">
    <reaction evidence="9 10 11 14">
        <text>Hydrolysis of proteins in presence of ATP.</text>
        <dbReference type="EC" id="3.4.21.53"/>
    </reaction>
</comment>
<comment type="subcellular location">
    <subcellularLocation>
        <location evidence="1 10 11">Cytoplasm</location>
    </subcellularLocation>
</comment>
<dbReference type="GO" id="GO:0034605">
    <property type="term" value="P:cellular response to heat"/>
    <property type="evidence" value="ECO:0007669"/>
    <property type="project" value="UniProtKB-UniRule"/>
</dbReference>
<dbReference type="Pfam" id="PF22667">
    <property type="entry name" value="Lon_lid"/>
    <property type="match status" value="1"/>
</dbReference>
<dbReference type="SUPFAM" id="SSF88697">
    <property type="entry name" value="PUA domain-like"/>
    <property type="match status" value="1"/>
</dbReference>
<dbReference type="HAMAP" id="MF_01973">
    <property type="entry name" value="lon_bact"/>
    <property type="match status" value="1"/>
</dbReference>
<dbReference type="Gene3D" id="2.30.130.40">
    <property type="entry name" value="LON domain-like"/>
    <property type="match status" value="1"/>
</dbReference>
<dbReference type="InterPro" id="IPR015947">
    <property type="entry name" value="PUA-like_sf"/>
</dbReference>
<comment type="similarity">
    <text evidence="10 11 14">Belongs to the peptidase S16 family.</text>
</comment>
<evidence type="ECO:0000256" key="9">
    <source>
        <dbReference type="ARBA" id="ARBA00050665"/>
    </source>
</evidence>
<dbReference type="InterPro" id="IPR014721">
    <property type="entry name" value="Ribsml_uS5_D2-typ_fold_subgr"/>
</dbReference>
<sequence length="800" mass="87990">MTTRTLPVLPLRDIVVFPHRIVPLFVGREKSVAALESAMAAGKELFLVAQLDPSEDDPDRDALYDLGVIATAMQMLKLPDGTVRVLVEGAQRARLVNLTDSDGHQQAEVELVDEEEAEGPEAQALMRSVIDQFDNYAKLNKRLPAETSMQLGEIEDPSILADAVASNLSIKVSDKQALLGELNPARRLEMVFAFMEGELGVLQVEKKIRSRVKRQMEKTQREYYLNEQLKAIQRELGNEGEEGGDDLNELAAKIRKTRLSKEARNRANAELKKLRGMAPMSAEATVARNYLDVLLGLPWGKKSRLKRDIAEAQRVLDEDHYGLEKVKDRIVEYLAVQARTNRLKGPILCLVGPPGVGKTSLGRSIARATGREFARQSLGGVRDEAEIRGHRRTYIGSLPGKIITNLKKAGTSNPLFLLDEIDKLGQDFRGDPASALLEVLDPEQNSRFQDHYLELDYDLSDVMFVTTANSLDMPQPLLDRMEIIRLEGYTEDEKVEIAKRHLIPKQIEAHGLKEGELVFTDEGLRAIIQHYTREAGVRTLERELAKVARKSLRQILEAKTETVALTADNVGEFLGVRRFRYGVGEEEDQIGAVTGLAWTEVGGELLTIEAVTVPGKGQIKTTGKLGEVMTESIQTAMSFVKARSPSYGVKPSIFARKDIHVHLPEGAVPKDGPSAGVGMVTAMISTLAAIPVRRDIAMTGEVTLRGRVLPIGGLKEKLLAALRGGIRTVLIPAENEKDLAEIPASVKEALEIIPVSHVDEVLARALAKPMVPIEWTDADEQATEPIVHPPVGGEGAAVRH</sequence>
<dbReference type="PROSITE" id="PS51787">
    <property type="entry name" value="LON_N"/>
    <property type="match status" value="1"/>
</dbReference>
<dbReference type="Proteomes" id="UP001139410">
    <property type="component" value="Unassembled WGS sequence"/>
</dbReference>
<comment type="function">
    <text evidence="10">ATP-dependent serine protease that mediates the selective degradation of mutant and abnormal proteins as well as certain short-lived regulatory proteins. Required for cellular homeostasis and for survival from DNA damage and developmental changes induced by stress. Degrades polypeptides processively to yield small peptide fragments that are 5 to 10 amino acids long. Binds to DNA in a double-stranded, site-specific manner.</text>
</comment>
<dbReference type="GO" id="GO:0004252">
    <property type="term" value="F:serine-type endopeptidase activity"/>
    <property type="evidence" value="ECO:0007669"/>
    <property type="project" value="UniProtKB-UniRule"/>
</dbReference>
<dbReference type="FunFam" id="3.40.50.300:FF:000021">
    <property type="entry name" value="Lon protease homolog"/>
    <property type="match status" value="1"/>
</dbReference>
<dbReference type="SMART" id="SM00464">
    <property type="entry name" value="LON"/>
    <property type="match status" value="1"/>
</dbReference>
<accession>A0A9X1TWP0</accession>
<dbReference type="FunFam" id="3.30.230.10:FF:000010">
    <property type="entry name" value="Lon protease"/>
    <property type="match status" value="1"/>
</dbReference>
<dbReference type="SUPFAM" id="SSF52540">
    <property type="entry name" value="P-loop containing nucleoside triphosphate hydrolases"/>
    <property type="match status" value="1"/>
</dbReference>
<comment type="induction">
    <text evidence="10">By heat shock.</text>
</comment>
<dbReference type="GO" id="GO:0016887">
    <property type="term" value="F:ATP hydrolysis activity"/>
    <property type="evidence" value="ECO:0007669"/>
    <property type="project" value="UniProtKB-UniRule"/>
</dbReference>